<dbReference type="STRING" id="1450648.CLORY_30240"/>
<proteinExistence type="predicted"/>
<evidence type="ECO:0008006" key="3">
    <source>
        <dbReference type="Google" id="ProtNLM"/>
    </source>
</evidence>
<protein>
    <recommendedName>
        <fullName evidence="3">4Fe4S-binding SPASM domain-containing protein</fullName>
    </recommendedName>
</protein>
<dbReference type="AlphaFoldDB" id="A0A1V4IJN7"/>
<sequence>MSVINKLYEKGILYGVSVTVTREFFYVNVDGAAEPCPFSPYSDTNLNDTSLIQALKSPLFKELNETGMLVGEHEGGCLLFEKSSEVRKIVNTPKMFPNNSEL</sequence>
<evidence type="ECO:0000313" key="2">
    <source>
        <dbReference type="Proteomes" id="UP000190080"/>
    </source>
</evidence>
<gene>
    <name evidence="1" type="ORF">CLORY_30240</name>
</gene>
<accession>A0A1V4IJN7</accession>
<dbReference type="InterPro" id="IPR058240">
    <property type="entry name" value="rSAM_sf"/>
</dbReference>
<organism evidence="1 2">
    <name type="scientific">Clostridium oryzae</name>
    <dbReference type="NCBI Taxonomy" id="1450648"/>
    <lineage>
        <taxon>Bacteria</taxon>
        <taxon>Bacillati</taxon>
        <taxon>Bacillota</taxon>
        <taxon>Clostridia</taxon>
        <taxon>Eubacteriales</taxon>
        <taxon>Clostridiaceae</taxon>
        <taxon>Clostridium</taxon>
    </lineage>
</organism>
<dbReference type="SUPFAM" id="SSF102114">
    <property type="entry name" value="Radical SAM enzymes"/>
    <property type="match status" value="1"/>
</dbReference>
<evidence type="ECO:0000313" key="1">
    <source>
        <dbReference type="EMBL" id="OPJ60050.1"/>
    </source>
</evidence>
<name>A0A1V4IJN7_9CLOT</name>
<dbReference type="EMBL" id="MZGV01000036">
    <property type="protein sequence ID" value="OPJ60050.1"/>
    <property type="molecule type" value="Genomic_DNA"/>
</dbReference>
<keyword evidence="2" id="KW-1185">Reference proteome</keyword>
<comment type="caution">
    <text evidence="1">The sequence shown here is derived from an EMBL/GenBank/DDBJ whole genome shotgun (WGS) entry which is preliminary data.</text>
</comment>
<reference evidence="1 2" key="1">
    <citation type="submission" date="2017-03" db="EMBL/GenBank/DDBJ databases">
        <title>Genome sequence of Clostridium oryzae DSM 28571.</title>
        <authorList>
            <person name="Poehlein A."/>
            <person name="Daniel R."/>
        </authorList>
    </citation>
    <scope>NUCLEOTIDE SEQUENCE [LARGE SCALE GENOMIC DNA]</scope>
    <source>
        <strain evidence="1 2">DSM 28571</strain>
    </source>
</reference>
<dbReference type="Proteomes" id="UP000190080">
    <property type="component" value="Unassembled WGS sequence"/>
</dbReference>